<organism evidence="3 4">
    <name type="scientific">Candidatus Iainarchaeum sp</name>
    <dbReference type="NCBI Taxonomy" id="3101447"/>
    <lineage>
        <taxon>Archaea</taxon>
        <taxon>Candidatus Iainarchaeota</taxon>
        <taxon>Candidatus Iainarchaeia</taxon>
        <taxon>Candidatus Iainarchaeales</taxon>
        <taxon>Candidatus Iainarchaeaceae</taxon>
        <taxon>Candidatus Iainarchaeum</taxon>
    </lineage>
</organism>
<keyword evidence="1" id="KW-0271">Exosome</keyword>
<dbReference type="EMBL" id="VGJJ01000013">
    <property type="protein sequence ID" value="MBM3282175.1"/>
    <property type="molecule type" value="Genomic_DNA"/>
</dbReference>
<dbReference type="Proteomes" id="UP000774699">
    <property type="component" value="Unassembled WGS sequence"/>
</dbReference>
<evidence type="ECO:0000313" key="3">
    <source>
        <dbReference type="EMBL" id="MBM3282175.1"/>
    </source>
</evidence>
<proteinExistence type="predicted"/>
<dbReference type="Gene3D" id="2.40.50.100">
    <property type="match status" value="1"/>
</dbReference>
<gene>
    <name evidence="3" type="ORF">FJY86_02435</name>
</gene>
<dbReference type="InterPro" id="IPR025721">
    <property type="entry name" value="Exosome_cplx_N_dom"/>
</dbReference>
<dbReference type="GO" id="GO:0006396">
    <property type="term" value="P:RNA processing"/>
    <property type="evidence" value="ECO:0007669"/>
    <property type="project" value="InterPro"/>
</dbReference>
<dbReference type="SUPFAM" id="SSF50249">
    <property type="entry name" value="Nucleic acid-binding proteins"/>
    <property type="match status" value="1"/>
</dbReference>
<accession>A0A8T4CAL4</accession>
<dbReference type="PANTHER" id="PTHR12686:SF8">
    <property type="entry name" value="EXOSOME COMPLEX COMPONENT CSL4"/>
    <property type="match status" value="1"/>
</dbReference>
<comment type="caution">
    <text evidence="3">The sequence shown here is derived from an EMBL/GenBank/DDBJ whole genome shotgun (WGS) entry which is preliminary data.</text>
</comment>
<evidence type="ECO:0000256" key="1">
    <source>
        <dbReference type="ARBA" id="ARBA00022835"/>
    </source>
</evidence>
<protein>
    <recommendedName>
        <fullName evidence="2">S1 motif domain-containing protein</fullName>
    </recommendedName>
</protein>
<dbReference type="GO" id="GO:0003676">
    <property type="term" value="F:nucleic acid binding"/>
    <property type="evidence" value="ECO:0007669"/>
    <property type="project" value="InterPro"/>
</dbReference>
<dbReference type="AlphaFoldDB" id="A0A8T4CAL4"/>
<dbReference type="PANTHER" id="PTHR12686">
    <property type="entry name" value="3'-5' EXORIBONUCLEASE CSL4-RELATED"/>
    <property type="match status" value="1"/>
</dbReference>
<dbReference type="NCBIfam" id="NF034126">
    <property type="entry name" value="PRK09521.1"/>
    <property type="match status" value="1"/>
</dbReference>
<feature type="domain" description="S1 motif" evidence="2">
    <location>
        <begin position="66"/>
        <end position="146"/>
    </location>
</feature>
<dbReference type="Gene3D" id="2.40.50.140">
    <property type="entry name" value="Nucleic acid-binding proteins"/>
    <property type="match status" value="1"/>
</dbReference>
<dbReference type="InterPro" id="IPR039771">
    <property type="entry name" value="Csl4"/>
</dbReference>
<name>A0A8T4CAL4_9ARCH</name>
<dbReference type="GO" id="GO:0000178">
    <property type="term" value="C:exosome (RNase complex)"/>
    <property type="evidence" value="ECO:0007669"/>
    <property type="project" value="UniProtKB-KW"/>
</dbReference>
<dbReference type="InterPro" id="IPR012340">
    <property type="entry name" value="NA-bd_OB-fold"/>
</dbReference>
<dbReference type="SUPFAM" id="SSF110324">
    <property type="entry name" value="Ribosomal L27 protein-like"/>
    <property type="match status" value="1"/>
</dbReference>
<sequence>MADSKKIAHPGQRLTVEEEYEPGTNTYTDDEGNVIASSSGHISFNEDERNVHVQNAHHNAKGLEIGTIVVGRISLVKDAVALLTIGYAEKNGQKRQIFDSTGAIGVARASRDFVRSMHDLFQIGDFVRAKVSNVTPYSVELMTADKGLGKVLSREHVVRDESVDGEVFPRSTNTEQE</sequence>
<evidence type="ECO:0000259" key="2">
    <source>
        <dbReference type="PROSITE" id="PS50126"/>
    </source>
</evidence>
<reference evidence="3" key="1">
    <citation type="submission" date="2019-03" db="EMBL/GenBank/DDBJ databases">
        <title>Lake Tanganyika Metagenome-Assembled Genomes (MAGs).</title>
        <authorList>
            <person name="Tran P."/>
        </authorList>
    </citation>
    <scope>NUCLEOTIDE SEQUENCE</scope>
    <source>
        <strain evidence="3">M_DeepCast_50m_m2_156</strain>
    </source>
</reference>
<dbReference type="PROSITE" id="PS50126">
    <property type="entry name" value="S1"/>
    <property type="match status" value="1"/>
</dbReference>
<dbReference type="InterPro" id="IPR003029">
    <property type="entry name" value="S1_domain"/>
</dbReference>
<evidence type="ECO:0000313" key="4">
    <source>
        <dbReference type="Proteomes" id="UP000774699"/>
    </source>
</evidence>
<dbReference type="Pfam" id="PF14382">
    <property type="entry name" value="ECR1_N"/>
    <property type="match status" value="1"/>
</dbReference>